<dbReference type="Gene3D" id="2.30.30.40">
    <property type="entry name" value="SH3 Domains"/>
    <property type="match status" value="1"/>
</dbReference>
<dbReference type="EMBL" id="BMJQ01000001">
    <property type="protein sequence ID" value="GGE99500.1"/>
    <property type="molecule type" value="Genomic_DNA"/>
</dbReference>
<evidence type="ECO:0000313" key="3">
    <source>
        <dbReference type="EMBL" id="GGE99500.1"/>
    </source>
</evidence>
<evidence type="ECO:0000313" key="4">
    <source>
        <dbReference type="Proteomes" id="UP000646365"/>
    </source>
</evidence>
<name>A0A8J2YPI7_9PROT</name>
<evidence type="ECO:0000256" key="2">
    <source>
        <dbReference type="SAM" id="Phobius"/>
    </source>
</evidence>
<protein>
    <recommendedName>
        <fullName evidence="5">SH3 domain-containing protein</fullName>
    </recommendedName>
</protein>
<feature type="compositionally biased region" description="Pro residues" evidence="1">
    <location>
        <begin position="60"/>
        <end position="75"/>
    </location>
</feature>
<organism evidence="3 4">
    <name type="scientific">Aliidongia dinghuensis</name>
    <dbReference type="NCBI Taxonomy" id="1867774"/>
    <lineage>
        <taxon>Bacteria</taxon>
        <taxon>Pseudomonadati</taxon>
        <taxon>Pseudomonadota</taxon>
        <taxon>Alphaproteobacteria</taxon>
        <taxon>Rhodospirillales</taxon>
        <taxon>Dongiaceae</taxon>
        <taxon>Aliidongia</taxon>
    </lineage>
</organism>
<sequence>MTRTAPALNKNFAGGEWEFRVERSGLWGSVARVTAGVIVLAMLACGTGLAADKIPRPKVKPPVPPATQPAPPPAANAPTANAPSATGGDGKTPPAAADKPKADKPARSSHETGLPTPRFASMRKGEANLRVGPGYRFPIDWVLTRKDMPVEILAENDVWRQIRDWEGTVGWVLSSQLSGRRMVIVKGQVGTLRSDPAATAAPVAHIEPGVIGKLMECPVPGDWCRVEVEDIRGWIPRSEVFGVYPNEAYPAP</sequence>
<feature type="transmembrane region" description="Helical" evidence="2">
    <location>
        <begin position="30"/>
        <end position="51"/>
    </location>
</feature>
<evidence type="ECO:0008006" key="5">
    <source>
        <dbReference type="Google" id="ProtNLM"/>
    </source>
</evidence>
<accession>A0A8J2YPI7</accession>
<keyword evidence="2" id="KW-1133">Transmembrane helix</keyword>
<keyword evidence="2" id="KW-0812">Transmembrane</keyword>
<evidence type="ECO:0000256" key="1">
    <source>
        <dbReference type="SAM" id="MobiDB-lite"/>
    </source>
</evidence>
<dbReference type="InterPro" id="IPR010466">
    <property type="entry name" value="DUF1058"/>
</dbReference>
<comment type="caution">
    <text evidence="3">The sequence shown here is derived from an EMBL/GenBank/DDBJ whole genome shotgun (WGS) entry which is preliminary data.</text>
</comment>
<proteinExistence type="predicted"/>
<dbReference type="Pfam" id="PF06347">
    <property type="entry name" value="SH3_4"/>
    <property type="match status" value="2"/>
</dbReference>
<feature type="region of interest" description="Disordered" evidence="1">
    <location>
        <begin position="52"/>
        <end position="121"/>
    </location>
</feature>
<keyword evidence="4" id="KW-1185">Reference proteome</keyword>
<feature type="compositionally biased region" description="Basic and acidic residues" evidence="1">
    <location>
        <begin position="98"/>
        <end position="110"/>
    </location>
</feature>
<dbReference type="AlphaFoldDB" id="A0A8J2YPI7"/>
<reference evidence="3" key="2">
    <citation type="submission" date="2020-09" db="EMBL/GenBank/DDBJ databases">
        <authorList>
            <person name="Sun Q."/>
            <person name="Zhou Y."/>
        </authorList>
    </citation>
    <scope>NUCLEOTIDE SEQUENCE</scope>
    <source>
        <strain evidence="3">CGMCC 1.15725</strain>
    </source>
</reference>
<reference evidence="3" key="1">
    <citation type="journal article" date="2014" name="Int. J. Syst. Evol. Microbiol.">
        <title>Complete genome sequence of Corynebacterium casei LMG S-19264T (=DSM 44701T), isolated from a smear-ripened cheese.</title>
        <authorList>
            <consortium name="US DOE Joint Genome Institute (JGI-PGF)"/>
            <person name="Walter F."/>
            <person name="Albersmeier A."/>
            <person name="Kalinowski J."/>
            <person name="Ruckert C."/>
        </authorList>
    </citation>
    <scope>NUCLEOTIDE SEQUENCE</scope>
    <source>
        <strain evidence="3">CGMCC 1.15725</strain>
    </source>
</reference>
<keyword evidence="2" id="KW-0472">Membrane</keyword>
<dbReference type="Proteomes" id="UP000646365">
    <property type="component" value="Unassembled WGS sequence"/>
</dbReference>
<gene>
    <name evidence="3" type="ORF">GCM10011611_01390</name>
</gene>